<dbReference type="OrthoDB" id="9804196at2"/>
<dbReference type="InterPro" id="IPR028098">
    <property type="entry name" value="Glyco_trans_4-like_N"/>
</dbReference>
<dbReference type="GO" id="GO:0016757">
    <property type="term" value="F:glycosyltransferase activity"/>
    <property type="evidence" value="ECO:0007669"/>
    <property type="project" value="InterPro"/>
</dbReference>
<evidence type="ECO:0000313" key="3">
    <source>
        <dbReference type="EMBL" id="TFZ40381.1"/>
    </source>
</evidence>
<dbReference type="Proteomes" id="UP000298381">
    <property type="component" value="Unassembled WGS sequence"/>
</dbReference>
<dbReference type="EMBL" id="SRIB01000005">
    <property type="protein sequence ID" value="TFZ40381.1"/>
    <property type="molecule type" value="Genomic_DNA"/>
</dbReference>
<feature type="domain" description="Glycosyl transferase family 1" evidence="1">
    <location>
        <begin position="172"/>
        <end position="345"/>
    </location>
</feature>
<evidence type="ECO:0000259" key="1">
    <source>
        <dbReference type="Pfam" id="PF00534"/>
    </source>
</evidence>
<dbReference type="CDD" id="cd03801">
    <property type="entry name" value="GT4_PimA-like"/>
    <property type="match status" value="1"/>
</dbReference>
<evidence type="ECO:0000259" key="2">
    <source>
        <dbReference type="Pfam" id="PF13439"/>
    </source>
</evidence>
<keyword evidence="3" id="KW-0808">Transferase</keyword>
<name>A0A4Z0D682_9FIRM</name>
<dbReference type="PANTHER" id="PTHR12526:SF638">
    <property type="entry name" value="SPORE COAT PROTEIN SA"/>
    <property type="match status" value="1"/>
</dbReference>
<dbReference type="RefSeq" id="WP_135270899.1">
    <property type="nucleotide sequence ID" value="NZ_SRIB01000005.1"/>
</dbReference>
<dbReference type="Gene3D" id="3.40.50.2000">
    <property type="entry name" value="Glycogen Phosphorylase B"/>
    <property type="match status" value="2"/>
</dbReference>
<keyword evidence="4" id="KW-1185">Reference proteome</keyword>
<dbReference type="SUPFAM" id="SSF53756">
    <property type="entry name" value="UDP-Glycosyltransferase/glycogen phosphorylase"/>
    <property type="match status" value="1"/>
</dbReference>
<feature type="domain" description="Glycosyltransferase subfamily 4-like N-terminal" evidence="2">
    <location>
        <begin position="15"/>
        <end position="166"/>
    </location>
</feature>
<evidence type="ECO:0000313" key="4">
    <source>
        <dbReference type="Proteomes" id="UP000298381"/>
    </source>
</evidence>
<gene>
    <name evidence="3" type="ORF">E4100_04745</name>
</gene>
<organism evidence="3 4">
    <name type="scientific">Soehngenia longivitae</name>
    <dbReference type="NCBI Taxonomy" id="2562294"/>
    <lineage>
        <taxon>Bacteria</taxon>
        <taxon>Bacillati</taxon>
        <taxon>Bacillota</taxon>
        <taxon>Tissierellia</taxon>
        <taxon>Tissierellales</taxon>
        <taxon>Tissierellaceae</taxon>
        <taxon>Soehngenia</taxon>
    </lineage>
</organism>
<proteinExistence type="predicted"/>
<dbReference type="InterPro" id="IPR001296">
    <property type="entry name" value="Glyco_trans_1"/>
</dbReference>
<dbReference type="Pfam" id="PF13439">
    <property type="entry name" value="Glyco_transf_4"/>
    <property type="match status" value="1"/>
</dbReference>
<accession>A0A4Z0D682</accession>
<sequence length="366" mass="41977">MLNIVHMFNYLGHAGTEMSVYNTINEIKDKANIIIIYSKDGPGRKLFEDINIPLIQIEMTRTFDIKAANRLKEICLENKVDVVHTHFLREHSIAVLSKYLGNKIKIINTRHMLLENKKSVIYINKLLSTKTDRIIAVSKAVEERLVSEGIPREKISYIPNGIDLDKWQSPSQEDVRKKYNIDKDTIVITSIARFRWEKGHKFFIDSIKKYFELIESEKINKKVVFLLVGDGALLESITEYAAELKIKEHLIFTGFKDNVRDYLKASDCFICHSQYEAFGISILEAMACKLAVISTDSGGTREIIDDNLNNGILVTYGDTQKLAEEMLRLTIDDELRNSLGQNGYKSIANKYDLKNLAEETLKIYLK</sequence>
<comment type="caution">
    <text evidence="3">The sequence shown here is derived from an EMBL/GenBank/DDBJ whole genome shotgun (WGS) entry which is preliminary data.</text>
</comment>
<protein>
    <submittedName>
        <fullName evidence="3">Glycosyltransferase family 1 protein</fullName>
    </submittedName>
</protein>
<dbReference type="PANTHER" id="PTHR12526">
    <property type="entry name" value="GLYCOSYLTRANSFERASE"/>
    <property type="match status" value="1"/>
</dbReference>
<dbReference type="AlphaFoldDB" id="A0A4Z0D682"/>
<reference evidence="3 4" key="1">
    <citation type="submission" date="2019-03" db="EMBL/GenBank/DDBJ databases">
        <title>Draft genome sequence data and analysis of a Fermenting Bacterium, Soehngenia longevitae strain 1933PT, isolated from petroleum reservoir in Azerbaijan.</title>
        <authorList>
            <person name="Grouzdev D.S."/>
            <person name="Bidzhieva S.K."/>
            <person name="Sokolova D.S."/>
            <person name="Tourova T.P."/>
            <person name="Poltaraus A.B."/>
            <person name="Nazina T.N."/>
        </authorList>
    </citation>
    <scope>NUCLEOTIDE SEQUENCE [LARGE SCALE GENOMIC DNA]</scope>
    <source>
        <strain evidence="3 4">1933P</strain>
    </source>
</reference>
<dbReference type="Pfam" id="PF00534">
    <property type="entry name" value="Glycos_transf_1"/>
    <property type="match status" value="1"/>
</dbReference>